<dbReference type="AlphaFoldDB" id="A0A0J0XW15"/>
<protein>
    <recommendedName>
        <fullName evidence="4">Secreted protein</fullName>
    </recommendedName>
</protein>
<evidence type="ECO:0008006" key="4">
    <source>
        <dbReference type="Google" id="ProtNLM"/>
    </source>
</evidence>
<feature type="signal peptide" evidence="1">
    <location>
        <begin position="1"/>
        <end position="17"/>
    </location>
</feature>
<feature type="chain" id="PRO_5005246448" description="Secreted protein" evidence="1">
    <location>
        <begin position="18"/>
        <end position="102"/>
    </location>
</feature>
<evidence type="ECO:0000256" key="1">
    <source>
        <dbReference type="SAM" id="SignalP"/>
    </source>
</evidence>
<sequence length="102" mass="10934">MPSSALACLLRFSHVHALGRSTGPFHPAAAVALNRLQQQSLWGVVWAAGSHTDTHPHPYTVHSLEPVAGTRFRRVPAVPRPESQLCAATVTMPSRHAAVCVP</sequence>
<dbReference type="GeneID" id="28982693"/>
<evidence type="ECO:0000313" key="3">
    <source>
        <dbReference type="Proteomes" id="UP000053611"/>
    </source>
</evidence>
<reference evidence="2 3" key="1">
    <citation type="submission" date="2015-03" db="EMBL/GenBank/DDBJ databases">
        <title>Genomics and transcriptomics of the oil-accumulating basidiomycete yeast T. oleaginosus allow insights into substrate utilization and the diverse evolutionary trajectories of mating systems in fungi.</title>
        <authorList>
            <consortium name="DOE Joint Genome Institute"/>
            <person name="Kourist R."/>
            <person name="Kracht O."/>
            <person name="Bracharz F."/>
            <person name="Lipzen A."/>
            <person name="Nolan M."/>
            <person name="Ohm R."/>
            <person name="Grigoriev I."/>
            <person name="Sun S."/>
            <person name="Heitman J."/>
            <person name="Bruck T."/>
            <person name="Nowrousian M."/>
        </authorList>
    </citation>
    <scope>NUCLEOTIDE SEQUENCE [LARGE SCALE GENOMIC DNA]</scope>
    <source>
        <strain evidence="2 3">IBC0246</strain>
    </source>
</reference>
<name>A0A0J0XW15_9TREE</name>
<proteinExistence type="predicted"/>
<dbReference type="Proteomes" id="UP000053611">
    <property type="component" value="Unassembled WGS sequence"/>
</dbReference>
<accession>A0A0J0XW15</accession>
<keyword evidence="1" id="KW-0732">Signal</keyword>
<keyword evidence="3" id="KW-1185">Reference proteome</keyword>
<organism evidence="2 3">
    <name type="scientific">Cutaneotrichosporon oleaginosum</name>
    <dbReference type="NCBI Taxonomy" id="879819"/>
    <lineage>
        <taxon>Eukaryota</taxon>
        <taxon>Fungi</taxon>
        <taxon>Dikarya</taxon>
        <taxon>Basidiomycota</taxon>
        <taxon>Agaricomycotina</taxon>
        <taxon>Tremellomycetes</taxon>
        <taxon>Trichosporonales</taxon>
        <taxon>Trichosporonaceae</taxon>
        <taxon>Cutaneotrichosporon</taxon>
    </lineage>
</organism>
<dbReference type="RefSeq" id="XP_018281752.1">
    <property type="nucleotide sequence ID" value="XM_018422090.1"/>
</dbReference>
<gene>
    <name evidence="2" type="ORF">CC85DRAFT_282745</name>
</gene>
<dbReference type="EMBL" id="KQ087182">
    <property type="protein sequence ID" value="KLT45261.1"/>
    <property type="molecule type" value="Genomic_DNA"/>
</dbReference>
<evidence type="ECO:0000313" key="2">
    <source>
        <dbReference type="EMBL" id="KLT45261.1"/>
    </source>
</evidence>